<dbReference type="SUPFAM" id="SSF52151">
    <property type="entry name" value="FabD/lysophospholipase-like"/>
    <property type="match status" value="1"/>
</dbReference>
<proteinExistence type="predicted"/>
<dbReference type="AlphaFoldDB" id="A0A135UFI2"/>
<feature type="active site" description="Nucleophile" evidence="4">
    <location>
        <position position="75"/>
    </location>
</feature>
<dbReference type="Gene3D" id="3.40.1090.10">
    <property type="entry name" value="Cytosolic phospholipase A2 catalytic domain"/>
    <property type="match status" value="1"/>
</dbReference>
<keyword evidence="1 4" id="KW-0378">Hydrolase</keyword>
<dbReference type="GO" id="GO:0019369">
    <property type="term" value="P:arachidonate metabolic process"/>
    <property type="evidence" value="ECO:0007669"/>
    <property type="project" value="TreeGrafter"/>
</dbReference>
<reference evidence="6 7" key="1">
    <citation type="submission" date="2014-02" db="EMBL/GenBank/DDBJ databases">
        <title>The genome sequence of Colletotrichum salicis CBS 607.94.</title>
        <authorList>
            <person name="Baroncelli R."/>
            <person name="Thon M.R."/>
        </authorList>
    </citation>
    <scope>NUCLEOTIDE SEQUENCE [LARGE SCALE GENOMIC DNA]</scope>
    <source>
        <strain evidence="6 7">CBS 607.94</strain>
    </source>
</reference>
<name>A0A135UFI2_9PEZI</name>
<evidence type="ECO:0000256" key="2">
    <source>
        <dbReference type="ARBA" id="ARBA00022963"/>
    </source>
</evidence>
<dbReference type="PROSITE" id="PS51635">
    <property type="entry name" value="PNPLA"/>
    <property type="match status" value="1"/>
</dbReference>
<dbReference type="Proteomes" id="UP000070121">
    <property type="component" value="Unassembled WGS sequence"/>
</dbReference>
<dbReference type="GO" id="GO:0016020">
    <property type="term" value="C:membrane"/>
    <property type="evidence" value="ECO:0007669"/>
    <property type="project" value="TreeGrafter"/>
</dbReference>
<comment type="caution">
    <text evidence="6">The sequence shown here is derived from an EMBL/GenBank/DDBJ whole genome shotgun (WGS) entry which is preliminary data.</text>
</comment>
<keyword evidence="2 4" id="KW-0442">Lipid degradation</keyword>
<dbReference type="SUPFAM" id="SSF52540">
    <property type="entry name" value="P-loop containing nucleoside triphosphate hydrolases"/>
    <property type="match status" value="1"/>
</dbReference>
<dbReference type="PANTHER" id="PTHR24185:SF1">
    <property type="entry name" value="CALCIUM-INDEPENDENT PHOSPHOLIPASE A2-GAMMA"/>
    <property type="match status" value="1"/>
</dbReference>
<feature type="short sequence motif" description="GXGXXG" evidence="4">
    <location>
        <begin position="33"/>
        <end position="38"/>
    </location>
</feature>
<dbReference type="GO" id="GO:0043531">
    <property type="term" value="F:ADP binding"/>
    <property type="evidence" value="ECO:0007669"/>
    <property type="project" value="InterPro"/>
</dbReference>
<organism evidence="6 7">
    <name type="scientific">Colletotrichum salicis</name>
    <dbReference type="NCBI Taxonomy" id="1209931"/>
    <lineage>
        <taxon>Eukaryota</taxon>
        <taxon>Fungi</taxon>
        <taxon>Dikarya</taxon>
        <taxon>Ascomycota</taxon>
        <taxon>Pezizomycotina</taxon>
        <taxon>Sordariomycetes</taxon>
        <taxon>Hypocreomycetidae</taxon>
        <taxon>Glomerellales</taxon>
        <taxon>Glomerellaceae</taxon>
        <taxon>Colletotrichum</taxon>
        <taxon>Colletotrichum acutatum species complex</taxon>
    </lineage>
</organism>
<evidence type="ECO:0000256" key="3">
    <source>
        <dbReference type="ARBA" id="ARBA00023098"/>
    </source>
</evidence>
<evidence type="ECO:0000256" key="1">
    <source>
        <dbReference type="ARBA" id="ARBA00022801"/>
    </source>
</evidence>
<dbReference type="InterPro" id="IPR016035">
    <property type="entry name" value="Acyl_Trfase/lysoPLipase"/>
</dbReference>
<dbReference type="PANTHER" id="PTHR24185">
    <property type="entry name" value="CALCIUM-INDEPENDENT PHOSPHOLIPASE A2-GAMMA"/>
    <property type="match status" value="1"/>
</dbReference>
<comment type="caution">
    <text evidence="4">Lacks conserved residue(s) required for the propagation of feature annotation.</text>
</comment>
<feature type="non-terminal residue" evidence="6">
    <location>
        <position position="793"/>
    </location>
</feature>
<dbReference type="InterPro" id="IPR002182">
    <property type="entry name" value="NB-ARC"/>
</dbReference>
<accession>A0A135UFI2</accession>
<evidence type="ECO:0000313" key="7">
    <source>
        <dbReference type="Proteomes" id="UP000070121"/>
    </source>
</evidence>
<keyword evidence="7" id="KW-1185">Reference proteome</keyword>
<keyword evidence="3 4" id="KW-0443">Lipid metabolism</keyword>
<dbReference type="GO" id="GO:0016042">
    <property type="term" value="P:lipid catabolic process"/>
    <property type="evidence" value="ECO:0007669"/>
    <property type="project" value="UniProtKB-UniRule"/>
</dbReference>
<dbReference type="InterPro" id="IPR027417">
    <property type="entry name" value="P-loop_NTPase"/>
</dbReference>
<dbReference type="CDD" id="cd07216">
    <property type="entry name" value="Pat17_PNPLA8_PNPLA9_like3"/>
    <property type="match status" value="1"/>
</dbReference>
<dbReference type="STRING" id="1209931.A0A135UFI2"/>
<feature type="short sequence motif" description="GXSXG" evidence="4">
    <location>
        <begin position="73"/>
        <end position="77"/>
    </location>
</feature>
<protein>
    <submittedName>
        <fullName evidence="6">Phosphorylase superfamily protein</fullName>
    </submittedName>
</protein>
<dbReference type="OrthoDB" id="5086500at2759"/>
<evidence type="ECO:0000259" key="5">
    <source>
        <dbReference type="PROSITE" id="PS51635"/>
    </source>
</evidence>
<feature type="active site" description="Proton acceptor" evidence="4">
    <location>
        <position position="231"/>
    </location>
</feature>
<dbReference type="GO" id="GO:0046486">
    <property type="term" value="P:glycerolipid metabolic process"/>
    <property type="evidence" value="ECO:0007669"/>
    <property type="project" value="UniProtKB-ARBA"/>
</dbReference>
<dbReference type="Pfam" id="PF00931">
    <property type="entry name" value="NB-ARC"/>
    <property type="match status" value="1"/>
</dbReference>
<feature type="domain" description="PNPLA" evidence="5">
    <location>
        <begin position="29"/>
        <end position="244"/>
    </location>
</feature>
<sequence length="793" mass="88272">MERTSEAPQPLRILSLGRVPASYSVFVTDNLDGGGIRGISSLLILEHLMEEIRKTEGLDRVPRPCDRFDFIGGTSTGGIIAIMLGRMGMTVNECILQYREVAQKAFTPKRTTLLPASTKGAFSATALEEAIKTTCKKFCTSLDCVHRRQVGNTPNGTCSHDMEFRDDTCTKTVVLAITKDNVDAPPTLFTTYDKSTGFDGCPIWQVARATSAATTFFKPIRIGRDGVEFVDAGFGYNNPCEVLIDEARRQFPSRPQLQVLSIGTGLGDVVSIGNTRMGIIRALKNMATSSKKVATRLDDQYAASGQYFRFNVAQGLQDVTLSDWEKSSTVSAHTRNYLLETRRQTQQFVRHITTGCSGNNEMPAITEIAGDLIERRRGDIVHLISLPKNKNFVERAEAIEIKRFLFDAMIQEVALAGLGGVGKTQISLHIAYWAKENLPDYSVFWVPAYSQASFEQSYATIAKELNIPPSAEDGDVKTSVQKWLSSENIGPWLMVVDNADDSSILFDSPKHQEGLLKYLPRKRNGLTLFTTRSREVALSVADEAWLELHSMSEKEATNLLGKALHRKDFLADQGLVRRLLQSLTYLPLAVTQAAAYLNRNSHVSVKKYLELLQGTEQRLVSIMSLEFRDSTRYASLENAIARTWMVSFDQIQSTDAAAGRLLYFISRVEPKLIPQSILPCPEAHVDINHAIGTLCSYAFLARGTDAETFDMHSLVHLATRVWVRQKSLETQTKREVIQHINEVFPSDNHENRATWRQYLPHAIKVLSESGEIDGDARSSLSILVGSCLRTDGR</sequence>
<dbReference type="EMBL" id="JFFI01001542">
    <property type="protein sequence ID" value="KXH59138.1"/>
    <property type="molecule type" value="Genomic_DNA"/>
</dbReference>
<evidence type="ECO:0000313" key="6">
    <source>
        <dbReference type="EMBL" id="KXH59138.1"/>
    </source>
</evidence>
<dbReference type="Pfam" id="PF01734">
    <property type="entry name" value="Patatin"/>
    <property type="match status" value="1"/>
</dbReference>
<dbReference type="Gene3D" id="3.40.50.300">
    <property type="entry name" value="P-loop containing nucleotide triphosphate hydrolases"/>
    <property type="match status" value="1"/>
</dbReference>
<gene>
    <name evidence="6" type="ORF">CSAL01_12916</name>
</gene>
<dbReference type="GO" id="GO:0047499">
    <property type="term" value="F:calcium-independent phospholipase A2 activity"/>
    <property type="evidence" value="ECO:0007669"/>
    <property type="project" value="TreeGrafter"/>
</dbReference>
<dbReference type="InterPro" id="IPR002641">
    <property type="entry name" value="PNPLA_dom"/>
</dbReference>
<evidence type="ECO:0000256" key="4">
    <source>
        <dbReference type="PROSITE-ProRule" id="PRU01161"/>
    </source>
</evidence>